<dbReference type="EMBL" id="JAPDHZ010000003">
    <property type="protein sequence ID" value="MDG0792670.1"/>
    <property type="molecule type" value="Genomic_DNA"/>
</dbReference>
<dbReference type="PANTHER" id="PTHR43680">
    <property type="entry name" value="NITRATE REDUCTASE MOLYBDENUM COFACTOR ASSEMBLY CHAPERONE"/>
    <property type="match status" value="1"/>
</dbReference>
<keyword evidence="2" id="KW-1185">Reference proteome</keyword>
<proteinExistence type="predicted"/>
<evidence type="ECO:0000313" key="1">
    <source>
        <dbReference type="EMBL" id="MDG0792670.1"/>
    </source>
</evidence>
<dbReference type="GO" id="GO:0051082">
    <property type="term" value="F:unfolded protein binding"/>
    <property type="evidence" value="ECO:0007669"/>
    <property type="project" value="InterPro"/>
</dbReference>
<comment type="caution">
    <text evidence="1">The sequence shown here is derived from an EMBL/GenBank/DDBJ whole genome shotgun (WGS) entry which is preliminary data.</text>
</comment>
<dbReference type="Proteomes" id="UP001153387">
    <property type="component" value="Unassembled WGS sequence"/>
</dbReference>
<gene>
    <name evidence="1" type="ORF">OMP38_18650</name>
</gene>
<protein>
    <recommendedName>
        <fullName evidence="3">Nitrate reductase molybdenum cofactor assembly chaperone</fullName>
    </recommendedName>
</protein>
<evidence type="ECO:0000313" key="2">
    <source>
        <dbReference type="Proteomes" id="UP001153387"/>
    </source>
</evidence>
<dbReference type="InterPro" id="IPR036411">
    <property type="entry name" value="TorD-like_sf"/>
</dbReference>
<dbReference type="AlphaFoldDB" id="A0A9X4KIM7"/>
<dbReference type="SUPFAM" id="SSF89155">
    <property type="entry name" value="TorD-like"/>
    <property type="match status" value="1"/>
</dbReference>
<dbReference type="GO" id="GO:0042128">
    <property type="term" value="P:nitrate assimilation"/>
    <property type="evidence" value="ECO:0007669"/>
    <property type="project" value="TreeGrafter"/>
</dbReference>
<name>A0A9X4KIM7_9BACL</name>
<dbReference type="InterPro" id="IPR003765">
    <property type="entry name" value="NO3_reductase_chaperone_NarJ"/>
</dbReference>
<reference evidence="1 2" key="1">
    <citation type="submission" date="2022-10" db="EMBL/GenBank/DDBJ databases">
        <title>Comparative genomic analysis of Cohnella hashimotonis sp. nov., isolated from the International Space Station.</title>
        <authorList>
            <person name="Simpson A."/>
            <person name="Venkateswaran K."/>
        </authorList>
    </citation>
    <scope>NUCLEOTIDE SEQUENCE [LARGE SCALE GENOMIC DNA]</scope>
    <source>
        <strain evidence="1 2">DSM 18997</strain>
    </source>
</reference>
<dbReference type="PANTHER" id="PTHR43680:SF2">
    <property type="entry name" value="NITRATE REDUCTASE MOLYBDENUM COFACTOR ASSEMBLY CHAPERONE NARJ"/>
    <property type="match status" value="1"/>
</dbReference>
<sequence>MNNETKQRLLGLLSHLLQYPDSEWRERLPDIRGELEPAPDACRREIAAFLDEAEAVDGVIWQDRYVRTFDFGKKSNMYLTYGRHGEERERGARAARTEAALCRGGLRARRQRAARLPAAHAGVRLRRALGGSGARFRRRGGAVVRDPGGTGGGAESLRRAIRTAAADRRDDGAGLGP</sequence>
<accession>A0A9X4KIM7</accession>
<organism evidence="1 2">
    <name type="scientific">Cohnella ginsengisoli</name>
    <dbReference type="NCBI Taxonomy" id="425004"/>
    <lineage>
        <taxon>Bacteria</taxon>
        <taxon>Bacillati</taxon>
        <taxon>Bacillota</taxon>
        <taxon>Bacilli</taxon>
        <taxon>Bacillales</taxon>
        <taxon>Paenibacillaceae</taxon>
        <taxon>Cohnella</taxon>
    </lineage>
</organism>
<evidence type="ECO:0008006" key="3">
    <source>
        <dbReference type="Google" id="ProtNLM"/>
    </source>
</evidence>
<dbReference type="GO" id="GO:0016530">
    <property type="term" value="F:metallochaperone activity"/>
    <property type="evidence" value="ECO:0007669"/>
    <property type="project" value="TreeGrafter"/>
</dbReference>
<dbReference type="GO" id="GO:0051131">
    <property type="term" value="P:chaperone-mediated protein complex assembly"/>
    <property type="evidence" value="ECO:0007669"/>
    <property type="project" value="InterPro"/>
</dbReference>